<feature type="region of interest" description="Disordered" evidence="1">
    <location>
        <begin position="1"/>
        <end position="30"/>
    </location>
</feature>
<reference evidence="2" key="1">
    <citation type="submission" date="2021-01" db="EMBL/GenBank/DDBJ databases">
        <title>Whole genome shotgun sequence of Actinoplanes cyaneus NBRC 14990.</title>
        <authorList>
            <person name="Komaki H."/>
            <person name="Tamura T."/>
        </authorList>
    </citation>
    <scope>NUCLEOTIDE SEQUENCE</scope>
    <source>
        <strain evidence="2">NBRC 14990</strain>
    </source>
</reference>
<sequence>MDAPLSRPLPANRAGVQAQPVTHAPAQPQVALSSWHSPWLSRRHNHGQNQLRAGRGRLGLTVVFAPARPRSEPAGGGRLALSVVV</sequence>
<proteinExistence type="predicted"/>
<accession>A0A919IP88</accession>
<keyword evidence="3" id="KW-1185">Reference proteome</keyword>
<gene>
    <name evidence="2" type="ORF">Acy02nite_62620</name>
</gene>
<evidence type="ECO:0000256" key="1">
    <source>
        <dbReference type="SAM" id="MobiDB-lite"/>
    </source>
</evidence>
<comment type="caution">
    <text evidence="2">The sequence shown here is derived from an EMBL/GenBank/DDBJ whole genome shotgun (WGS) entry which is preliminary data.</text>
</comment>
<dbReference type="Proteomes" id="UP000619479">
    <property type="component" value="Unassembled WGS sequence"/>
</dbReference>
<organism evidence="2 3">
    <name type="scientific">Actinoplanes cyaneus</name>
    <dbReference type="NCBI Taxonomy" id="52696"/>
    <lineage>
        <taxon>Bacteria</taxon>
        <taxon>Bacillati</taxon>
        <taxon>Actinomycetota</taxon>
        <taxon>Actinomycetes</taxon>
        <taxon>Micromonosporales</taxon>
        <taxon>Micromonosporaceae</taxon>
        <taxon>Actinoplanes</taxon>
    </lineage>
</organism>
<protein>
    <submittedName>
        <fullName evidence="2">Uncharacterized protein</fullName>
    </submittedName>
</protein>
<evidence type="ECO:0000313" key="2">
    <source>
        <dbReference type="EMBL" id="GID68381.1"/>
    </source>
</evidence>
<dbReference type="EMBL" id="BOMH01000046">
    <property type="protein sequence ID" value="GID68381.1"/>
    <property type="molecule type" value="Genomic_DNA"/>
</dbReference>
<name>A0A919IP88_9ACTN</name>
<dbReference type="AlphaFoldDB" id="A0A919IP88"/>
<evidence type="ECO:0000313" key="3">
    <source>
        <dbReference type="Proteomes" id="UP000619479"/>
    </source>
</evidence>